<keyword evidence="5" id="KW-0560">Oxidoreductase</keyword>
<dbReference type="GO" id="GO:0019478">
    <property type="term" value="P:D-amino acid catabolic process"/>
    <property type="evidence" value="ECO:0007669"/>
    <property type="project" value="TreeGrafter"/>
</dbReference>
<evidence type="ECO:0000256" key="7">
    <source>
        <dbReference type="ARBA" id="ARBA00039751"/>
    </source>
</evidence>
<dbReference type="InterPro" id="IPR006076">
    <property type="entry name" value="FAD-dep_OxRdtase"/>
</dbReference>
<organism evidence="11 12">
    <name type="scientific">Actinokineospora terrae</name>
    <dbReference type="NCBI Taxonomy" id="155974"/>
    <lineage>
        <taxon>Bacteria</taxon>
        <taxon>Bacillati</taxon>
        <taxon>Actinomycetota</taxon>
        <taxon>Actinomycetes</taxon>
        <taxon>Pseudonocardiales</taxon>
        <taxon>Pseudonocardiaceae</taxon>
        <taxon>Actinokineospora</taxon>
    </lineage>
</organism>
<evidence type="ECO:0000256" key="4">
    <source>
        <dbReference type="ARBA" id="ARBA00022827"/>
    </source>
</evidence>
<dbReference type="InterPro" id="IPR006181">
    <property type="entry name" value="D-amino_acid_oxidase_CS"/>
</dbReference>
<sequence>MGTDVIVVGAGVIGLSTAIRLAESGARVRVWAAEPPAETTSAVAAALWGPDFADPGRAWAYATGPELTRLAVDPATGVRLCRGTQSSDIQSEPPPWVDRLPDVRMLEPDELAPGMLVGLRTTVPIVDMPRYLDYLTARLDVEIEIRRIASLAEPAAEAPVVVNCTGVGARELTGDEGLRPWWGQHVVVVNPGVDEFYIEAVRGREWAGFFPHGDVVVLGGVSRPDVWDRTPDPLVAAGIVARCAAIDARLADAPVVGHRVGLRPWRAAPRLERERLGDAVVIHNYGHGGMGVSHSWGSADAAAALV</sequence>
<keyword evidence="12" id="KW-1185">Reference proteome</keyword>
<dbReference type="SUPFAM" id="SSF54373">
    <property type="entry name" value="FAD-linked reductases, C-terminal domain"/>
    <property type="match status" value="1"/>
</dbReference>
<feature type="binding site" evidence="9">
    <location>
        <position position="289"/>
    </location>
    <ligand>
        <name>D-dopa</name>
        <dbReference type="ChEBI" id="CHEBI:149689"/>
    </ligand>
</feature>
<evidence type="ECO:0000313" key="12">
    <source>
        <dbReference type="Proteomes" id="UP000199051"/>
    </source>
</evidence>
<dbReference type="PROSITE" id="PS00677">
    <property type="entry name" value="DAO"/>
    <property type="match status" value="1"/>
</dbReference>
<dbReference type="RefSeq" id="WP_092780394.1">
    <property type="nucleotide sequence ID" value="NZ_FOGI01000008.1"/>
</dbReference>
<evidence type="ECO:0000256" key="5">
    <source>
        <dbReference type="ARBA" id="ARBA00023002"/>
    </source>
</evidence>
<dbReference type="Pfam" id="PF01266">
    <property type="entry name" value="DAO"/>
    <property type="match status" value="1"/>
</dbReference>
<dbReference type="PANTHER" id="PTHR11530">
    <property type="entry name" value="D-AMINO ACID OXIDASE"/>
    <property type="match status" value="1"/>
</dbReference>
<dbReference type="GO" id="GO:0003884">
    <property type="term" value="F:D-amino-acid oxidase activity"/>
    <property type="evidence" value="ECO:0007669"/>
    <property type="project" value="UniProtKB-EC"/>
</dbReference>
<dbReference type="Gene3D" id="3.40.50.720">
    <property type="entry name" value="NAD(P)-binding Rossmann-like Domain"/>
    <property type="match status" value="1"/>
</dbReference>
<dbReference type="SUPFAM" id="SSF51971">
    <property type="entry name" value="Nucleotide-binding domain"/>
    <property type="match status" value="1"/>
</dbReference>
<evidence type="ECO:0000256" key="8">
    <source>
        <dbReference type="ARBA" id="ARBA00049547"/>
    </source>
</evidence>
<feature type="domain" description="FAD dependent oxidoreductase" evidence="10">
    <location>
        <begin position="4"/>
        <end position="305"/>
    </location>
</feature>
<gene>
    <name evidence="11" type="ORF">SAMN04487818_108165</name>
</gene>
<comment type="catalytic activity">
    <reaction evidence="8">
        <text>a D-alpha-amino acid + O2 + H2O = a 2-oxocarboxylate + H2O2 + NH4(+)</text>
        <dbReference type="Rhea" id="RHEA:21816"/>
        <dbReference type="ChEBI" id="CHEBI:15377"/>
        <dbReference type="ChEBI" id="CHEBI:15379"/>
        <dbReference type="ChEBI" id="CHEBI:16240"/>
        <dbReference type="ChEBI" id="CHEBI:28938"/>
        <dbReference type="ChEBI" id="CHEBI:35179"/>
        <dbReference type="ChEBI" id="CHEBI:59871"/>
        <dbReference type="EC" id="1.4.3.3"/>
    </reaction>
    <physiologicalReaction direction="left-to-right" evidence="8">
        <dbReference type="Rhea" id="RHEA:21817"/>
    </physiologicalReaction>
</comment>
<feature type="binding site" evidence="9">
    <location>
        <begin position="40"/>
        <end position="41"/>
    </location>
    <ligand>
        <name>FAD</name>
        <dbReference type="ChEBI" id="CHEBI:57692"/>
    </ligand>
</feature>
<dbReference type="EC" id="1.4.3.3" evidence="6"/>
<evidence type="ECO:0000256" key="3">
    <source>
        <dbReference type="ARBA" id="ARBA00022630"/>
    </source>
</evidence>
<comment type="similarity">
    <text evidence="2">Belongs to the DAMOX/DASOX family.</text>
</comment>
<proteinExistence type="inferred from homology"/>
<dbReference type="PANTHER" id="PTHR11530:SF11">
    <property type="entry name" value="D-ASPARTATE OXIDASE"/>
    <property type="match status" value="1"/>
</dbReference>
<dbReference type="Proteomes" id="UP000199051">
    <property type="component" value="Unassembled WGS sequence"/>
</dbReference>
<evidence type="ECO:0000256" key="6">
    <source>
        <dbReference type="ARBA" id="ARBA00039101"/>
    </source>
</evidence>
<keyword evidence="4 9" id="KW-0274">FAD</keyword>
<protein>
    <recommendedName>
        <fullName evidence="7">D-amino-acid oxidase</fullName>
        <ecNumber evidence="6">1.4.3.3</ecNumber>
    </recommendedName>
</protein>
<reference evidence="12" key="1">
    <citation type="submission" date="2016-10" db="EMBL/GenBank/DDBJ databases">
        <authorList>
            <person name="Varghese N."/>
            <person name="Submissions S."/>
        </authorList>
    </citation>
    <scope>NUCLEOTIDE SEQUENCE [LARGE SCALE GENOMIC DNA]</scope>
    <source>
        <strain evidence="12">DSM 44260</strain>
    </source>
</reference>
<evidence type="ECO:0000256" key="9">
    <source>
        <dbReference type="PIRSR" id="PIRSR000189-1"/>
    </source>
</evidence>
<accession>A0A1H9V959</accession>
<dbReference type="GO" id="GO:0005737">
    <property type="term" value="C:cytoplasm"/>
    <property type="evidence" value="ECO:0007669"/>
    <property type="project" value="TreeGrafter"/>
</dbReference>
<comment type="cofactor">
    <cofactor evidence="1 9">
        <name>FAD</name>
        <dbReference type="ChEBI" id="CHEBI:57692"/>
    </cofactor>
</comment>
<dbReference type="STRING" id="155974.SAMN04487818_108165"/>
<feature type="binding site" evidence="9">
    <location>
        <begin position="45"/>
        <end position="47"/>
    </location>
    <ligand>
        <name>FAD</name>
        <dbReference type="ChEBI" id="CHEBI:57692"/>
    </ligand>
</feature>
<evidence type="ECO:0000313" key="11">
    <source>
        <dbReference type="EMBL" id="SES18098.1"/>
    </source>
</evidence>
<evidence type="ECO:0000256" key="2">
    <source>
        <dbReference type="ARBA" id="ARBA00006730"/>
    </source>
</evidence>
<dbReference type="PIRSF" id="PIRSF000189">
    <property type="entry name" value="D-aa_oxidase"/>
    <property type="match status" value="1"/>
</dbReference>
<dbReference type="GO" id="GO:0071949">
    <property type="term" value="F:FAD binding"/>
    <property type="evidence" value="ECO:0007669"/>
    <property type="project" value="InterPro"/>
</dbReference>
<dbReference type="EMBL" id="FOGI01000008">
    <property type="protein sequence ID" value="SES18098.1"/>
    <property type="molecule type" value="Genomic_DNA"/>
</dbReference>
<feature type="binding site" evidence="9">
    <location>
        <position position="263"/>
    </location>
    <ligand>
        <name>D-dopa</name>
        <dbReference type="ChEBI" id="CHEBI:149689"/>
    </ligand>
</feature>
<dbReference type="InterPro" id="IPR023209">
    <property type="entry name" value="DAO"/>
</dbReference>
<dbReference type="Gene3D" id="3.30.9.10">
    <property type="entry name" value="D-Amino Acid Oxidase, subunit A, domain 2"/>
    <property type="match status" value="1"/>
</dbReference>
<name>A0A1H9V959_9PSEU</name>
<feature type="binding site" evidence="9">
    <location>
        <position position="165"/>
    </location>
    <ligand>
        <name>FAD</name>
        <dbReference type="ChEBI" id="CHEBI:57692"/>
    </ligand>
</feature>
<keyword evidence="3" id="KW-0285">Flavoprotein</keyword>
<evidence type="ECO:0000259" key="10">
    <source>
        <dbReference type="Pfam" id="PF01266"/>
    </source>
</evidence>
<dbReference type="AlphaFoldDB" id="A0A1H9V959"/>
<evidence type="ECO:0000256" key="1">
    <source>
        <dbReference type="ARBA" id="ARBA00001974"/>
    </source>
</evidence>